<dbReference type="SUPFAM" id="SSF52540">
    <property type="entry name" value="P-loop containing nucleoside triphosphate hydrolases"/>
    <property type="match status" value="2"/>
</dbReference>
<organism evidence="3 4">
    <name type="scientific">Nocardioides panzhihuensis</name>
    <dbReference type="NCBI Taxonomy" id="860243"/>
    <lineage>
        <taxon>Bacteria</taxon>
        <taxon>Bacillati</taxon>
        <taxon>Actinomycetota</taxon>
        <taxon>Actinomycetes</taxon>
        <taxon>Propionibacteriales</taxon>
        <taxon>Nocardioidaceae</taxon>
        <taxon>Nocardioides</taxon>
    </lineage>
</organism>
<comment type="caution">
    <text evidence="3">The sequence shown here is derived from an EMBL/GenBank/DDBJ whole genome shotgun (WGS) entry which is preliminary data.</text>
</comment>
<feature type="compositionally biased region" description="Basic and acidic residues" evidence="1">
    <location>
        <begin position="690"/>
        <end position="701"/>
    </location>
</feature>
<feature type="domain" description="TrwC relaxase" evidence="2">
    <location>
        <begin position="14"/>
        <end position="138"/>
    </location>
</feature>
<reference evidence="3 4" key="1">
    <citation type="submission" date="2020-07" db="EMBL/GenBank/DDBJ databases">
        <title>Sequencing the genomes of 1000 actinobacteria strains.</title>
        <authorList>
            <person name="Klenk H.-P."/>
        </authorList>
    </citation>
    <scope>NUCLEOTIDE SEQUENCE [LARGE SCALE GENOMIC DNA]</scope>
    <source>
        <strain evidence="3 4">DSM 26487</strain>
    </source>
</reference>
<dbReference type="InterPro" id="IPR014862">
    <property type="entry name" value="TrwC"/>
</dbReference>
<dbReference type="Pfam" id="PF13604">
    <property type="entry name" value="AAA_30"/>
    <property type="match status" value="1"/>
</dbReference>
<accession>A0A7Z0ISL1</accession>
<evidence type="ECO:0000259" key="2">
    <source>
        <dbReference type="Pfam" id="PF08751"/>
    </source>
</evidence>
<dbReference type="Proteomes" id="UP000564496">
    <property type="component" value="Unassembled WGS sequence"/>
</dbReference>
<protein>
    <recommendedName>
        <fullName evidence="2">TrwC relaxase domain-containing protein</fullName>
    </recommendedName>
</protein>
<feature type="region of interest" description="Disordered" evidence="1">
    <location>
        <begin position="663"/>
        <end position="717"/>
    </location>
</feature>
<dbReference type="SUPFAM" id="SSF55464">
    <property type="entry name" value="Origin of replication-binding domain, RBD-like"/>
    <property type="match status" value="1"/>
</dbReference>
<sequence length="717" mass="78263">MRPPGWVRWGGRCRWRGLHTVGFRESIAAINGIGHAAVMTDPGFRSALAGHGYHVDPVSGEIVELEAYGEAFSARSKQIGHNIDRYEAQWRSEHPGEEPGPRLRRSWDRRAWADERPDKVVPTSGAALEEHWCNELAELGFRPPRHRVELLRPWPGMLDRDALAAEGLCRLGARRSAWSRADARGEAEQLIAESGLVVDVGVRTELAEDLTARIVAGSVPLVERDDVPVDVRSLTSPWVVAVERHLVRRFACRADEPGRRVDLRRARRAIVGLGRDQIAAVEHLAGSEQLVVIEGAAGAGKTAALAAAQRVQRLQGREMVVVSPTLKGARVAAGQVGASAYSVAWLLRQYGFRWDDHGHWERVEPSPHRVARLRRGNLLVVDEAGMLDQDAAVALVKIADVTGARLALVGDRHQLPAVGRGGVLDLACRYAGGHVDLDGVRRFADPEYARISLAMRAGRRSEAVFDRLLARGEIVVHASEVEQVAALAEAAASTDEGVAVVADTRDQVARINGLAHRSRAAVLDPSGRFMTRSGERIEVGDRVATRRNDPDADVANRETWTVRQTDRDGVVLDGRAGRRRVSWDYAREHLDLACATTAYGVQGETVSVAHVAVGTHTSASSAYVGMTRGRDRNVAHLVADSIDDARRQWVEVFDRDRADLGPAHAAQRAAEDIERYGSVGPPRRAGRHLVRQDRGRGEAGLDRPTSSTPSHGPSIGF</sequence>
<dbReference type="InterPro" id="IPR027417">
    <property type="entry name" value="P-loop_NTPase"/>
</dbReference>
<name>A0A7Z0ISL1_9ACTN</name>
<evidence type="ECO:0000256" key="1">
    <source>
        <dbReference type="SAM" id="MobiDB-lite"/>
    </source>
</evidence>
<keyword evidence="4" id="KW-1185">Reference proteome</keyword>
<dbReference type="Pfam" id="PF08751">
    <property type="entry name" value="TrwC"/>
    <property type="match status" value="1"/>
</dbReference>
<evidence type="ECO:0000313" key="3">
    <source>
        <dbReference type="EMBL" id="NYI78051.1"/>
    </source>
</evidence>
<dbReference type="Gene3D" id="2.30.30.940">
    <property type="match status" value="1"/>
</dbReference>
<dbReference type="EMBL" id="JACBZR010000001">
    <property type="protein sequence ID" value="NYI78051.1"/>
    <property type="molecule type" value="Genomic_DNA"/>
</dbReference>
<proteinExistence type="predicted"/>
<dbReference type="Gene3D" id="3.40.50.300">
    <property type="entry name" value="P-loop containing nucleotide triphosphate hydrolases"/>
    <property type="match status" value="2"/>
</dbReference>
<gene>
    <name evidence="3" type="ORF">BJ988_002699</name>
</gene>
<evidence type="ECO:0000313" key="4">
    <source>
        <dbReference type="Proteomes" id="UP000564496"/>
    </source>
</evidence>
<dbReference type="AlphaFoldDB" id="A0A7Z0ISL1"/>